<dbReference type="EMBL" id="VUJU01000470">
    <property type="protein sequence ID" value="KAF0770181.1"/>
    <property type="molecule type" value="Genomic_DNA"/>
</dbReference>
<accession>A0A6G0ZGL3</accession>
<dbReference type="AlphaFoldDB" id="A0A6G0ZGL3"/>
<proteinExistence type="predicted"/>
<gene>
    <name evidence="1" type="ORF">FWK35_00025834</name>
</gene>
<comment type="caution">
    <text evidence="1">The sequence shown here is derived from an EMBL/GenBank/DDBJ whole genome shotgun (WGS) entry which is preliminary data.</text>
</comment>
<protein>
    <submittedName>
        <fullName evidence="1">Uncharacterized protein</fullName>
    </submittedName>
</protein>
<dbReference type="OrthoDB" id="6622950at2759"/>
<name>A0A6G0ZGL3_APHCR</name>
<evidence type="ECO:0000313" key="1">
    <source>
        <dbReference type="EMBL" id="KAF0770181.1"/>
    </source>
</evidence>
<sequence length="83" mass="9430">MSRVLFFVRPIVSSLRTKYVCWTAYLLRYHGKTGHVEPVPLPGAPFSHYYATDATDEGIIMETDISVKERTTFSTTEDTLEQG</sequence>
<keyword evidence="2" id="KW-1185">Reference proteome</keyword>
<dbReference type="Proteomes" id="UP000478052">
    <property type="component" value="Unassembled WGS sequence"/>
</dbReference>
<reference evidence="1 2" key="1">
    <citation type="submission" date="2019-08" db="EMBL/GenBank/DDBJ databases">
        <title>Whole genome of Aphis craccivora.</title>
        <authorList>
            <person name="Voronova N.V."/>
            <person name="Shulinski R.S."/>
            <person name="Bandarenka Y.V."/>
            <person name="Zhorov D.G."/>
            <person name="Warner D."/>
        </authorList>
    </citation>
    <scope>NUCLEOTIDE SEQUENCE [LARGE SCALE GENOMIC DNA]</scope>
    <source>
        <strain evidence="1">180601</strain>
        <tissue evidence="1">Whole Body</tissue>
    </source>
</reference>
<organism evidence="1 2">
    <name type="scientific">Aphis craccivora</name>
    <name type="common">Cowpea aphid</name>
    <dbReference type="NCBI Taxonomy" id="307492"/>
    <lineage>
        <taxon>Eukaryota</taxon>
        <taxon>Metazoa</taxon>
        <taxon>Ecdysozoa</taxon>
        <taxon>Arthropoda</taxon>
        <taxon>Hexapoda</taxon>
        <taxon>Insecta</taxon>
        <taxon>Pterygota</taxon>
        <taxon>Neoptera</taxon>
        <taxon>Paraneoptera</taxon>
        <taxon>Hemiptera</taxon>
        <taxon>Sternorrhyncha</taxon>
        <taxon>Aphidomorpha</taxon>
        <taxon>Aphidoidea</taxon>
        <taxon>Aphididae</taxon>
        <taxon>Aphidini</taxon>
        <taxon>Aphis</taxon>
        <taxon>Aphis</taxon>
    </lineage>
</organism>
<evidence type="ECO:0000313" key="2">
    <source>
        <dbReference type="Proteomes" id="UP000478052"/>
    </source>
</evidence>